<dbReference type="AlphaFoldDB" id="A0AAN0MI94"/>
<dbReference type="EMBL" id="AP028056">
    <property type="protein sequence ID" value="BEH03433.1"/>
    <property type="molecule type" value="Genomic_DNA"/>
</dbReference>
<evidence type="ECO:0000313" key="2">
    <source>
        <dbReference type="Proteomes" id="UP001431656"/>
    </source>
</evidence>
<protein>
    <submittedName>
        <fullName evidence="1">Uncharacterized protein</fullName>
    </submittedName>
</protein>
<name>A0AAN0MI94_9ACTN</name>
<dbReference type="KEGG" id="broo:brsh051_27140"/>
<reference evidence="1" key="1">
    <citation type="journal article" date="2024" name="Int. J. Syst. Evol. Microbiol.">
        <title>Brooklawnia propionicigenes sp. nov., a facultatively anaerobic, propionate-producing bacterium isolated from a methanogenic reactor treating waste from cattle farms.</title>
        <authorList>
            <person name="Akita Y."/>
            <person name="Ueki A."/>
            <person name="Tonouchi A."/>
            <person name="Sugawara Y."/>
            <person name="Honma S."/>
            <person name="Kaku N."/>
            <person name="Ueki K."/>
        </authorList>
    </citation>
    <scope>NUCLEOTIDE SEQUENCE</scope>
    <source>
        <strain evidence="1">SH051</strain>
    </source>
</reference>
<evidence type="ECO:0000313" key="1">
    <source>
        <dbReference type="EMBL" id="BEH03433.1"/>
    </source>
</evidence>
<gene>
    <name evidence="1" type="ORF">brsh051_27140</name>
</gene>
<proteinExistence type="predicted"/>
<sequence>MKEAALPVIRTTTPVGLFQVPEDSQADDSAFSSVARCAASHTQRFSGQCGQGWTTGPLELSQPAQLPGHKGAIR</sequence>
<dbReference type="Proteomes" id="UP001431656">
    <property type="component" value="Chromosome"/>
</dbReference>
<keyword evidence="2" id="KW-1185">Reference proteome</keyword>
<organism evidence="1 2">
    <name type="scientific">Brooklawnia propionicigenes</name>
    <dbReference type="NCBI Taxonomy" id="3041175"/>
    <lineage>
        <taxon>Bacteria</taxon>
        <taxon>Bacillati</taxon>
        <taxon>Actinomycetota</taxon>
        <taxon>Actinomycetes</taxon>
        <taxon>Propionibacteriales</taxon>
        <taxon>Propionibacteriaceae</taxon>
        <taxon>Brooklawnia</taxon>
    </lineage>
</organism>
<accession>A0AAN0MI94</accession>